<name>A0A813J387_POLGL</name>
<comment type="caution">
    <text evidence="2">The sequence shown here is derived from an EMBL/GenBank/DDBJ whole genome shotgun (WGS) entry which is preliminary data.</text>
</comment>
<dbReference type="SUPFAM" id="SSF75011">
    <property type="entry name" value="3-carboxy-cis,cis-mucoante lactonizing enzyme"/>
    <property type="match status" value="1"/>
</dbReference>
<dbReference type="EMBL" id="CAJNNW010017643">
    <property type="protein sequence ID" value="CAE8661292.1"/>
    <property type="molecule type" value="Genomic_DNA"/>
</dbReference>
<evidence type="ECO:0000313" key="2">
    <source>
        <dbReference type="EMBL" id="CAE8661292.1"/>
    </source>
</evidence>
<evidence type="ECO:0008006" key="4">
    <source>
        <dbReference type="Google" id="ProtNLM"/>
    </source>
</evidence>
<gene>
    <name evidence="2" type="ORF">PGLA2088_LOCUS14458</name>
</gene>
<feature type="compositionally biased region" description="Gly residues" evidence="1">
    <location>
        <begin position="129"/>
        <end position="139"/>
    </location>
</feature>
<protein>
    <recommendedName>
        <fullName evidence="4">Eukaryotic translation initiation factor 2A</fullName>
    </recommendedName>
</protein>
<sequence>MAASTKLPFFVRDKEALKVFGFDTASYELDEKKAAPFPLPTPKAAHWSPDGLAVAMVDPAQGPQVATFEKSNSGRELSTATLHSLPGAPKTVQGFLWSPLSSAVVTTAPSGPKGSQEHNVHVWRRAGAGAPGDGSGNGGSYELQASFCHPKLEKDKK</sequence>
<evidence type="ECO:0000256" key="1">
    <source>
        <dbReference type="SAM" id="MobiDB-lite"/>
    </source>
</evidence>
<dbReference type="Proteomes" id="UP000626109">
    <property type="component" value="Unassembled WGS sequence"/>
</dbReference>
<evidence type="ECO:0000313" key="3">
    <source>
        <dbReference type="Proteomes" id="UP000626109"/>
    </source>
</evidence>
<dbReference type="AlphaFoldDB" id="A0A813J387"/>
<reference evidence="2" key="1">
    <citation type="submission" date="2021-02" db="EMBL/GenBank/DDBJ databases">
        <authorList>
            <person name="Dougan E. K."/>
            <person name="Rhodes N."/>
            <person name="Thang M."/>
            <person name="Chan C."/>
        </authorList>
    </citation>
    <scope>NUCLEOTIDE SEQUENCE</scope>
</reference>
<proteinExistence type="predicted"/>
<feature type="non-terminal residue" evidence="2">
    <location>
        <position position="1"/>
    </location>
</feature>
<feature type="region of interest" description="Disordered" evidence="1">
    <location>
        <begin position="126"/>
        <end position="157"/>
    </location>
</feature>
<accession>A0A813J387</accession>
<organism evidence="2 3">
    <name type="scientific">Polarella glacialis</name>
    <name type="common">Dinoflagellate</name>
    <dbReference type="NCBI Taxonomy" id="89957"/>
    <lineage>
        <taxon>Eukaryota</taxon>
        <taxon>Sar</taxon>
        <taxon>Alveolata</taxon>
        <taxon>Dinophyceae</taxon>
        <taxon>Suessiales</taxon>
        <taxon>Suessiaceae</taxon>
        <taxon>Polarella</taxon>
    </lineage>
</organism>